<protein>
    <submittedName>
        <fullName evidence="1">Uncharacterized protein</fullName>
    </submittedName>
</protein>
<name>A0AAN1BI60_RHIET</name>
<evidence type="ECO:0000313" key="1">
    <source>
        <dbReference type="EMBL" id="ARQ11436.1"/>
    </source>
</evidence>
<gene>
    <name evidence="1" type="ORF">NXC12_CH03454</name>
</gene>
<dbReference type="AlphaFoldDB" id="A0AAN1BI60"/>
<dbReference type="RefSeq" id="WP_011426562.1">
    <property type="nucleotide sequence ID" value="NZ_CP020906.1"/>
</dbReference>
<dbReference type="EMBL" id="CP020906">
    <property type="protein sequence ID" value="ARQ11436.1"/>
    <property type="molecule type" value="Genomic_DNA"/>
</dbReference>
<accession>A0AAN1BI60</accession>
<reference evidence="1 2" key="1">
    <citation type="submission" date="2017-04" db="EMBL/GenBank/DDBJ databases">
        <title>Complete genome sequences of Rhizobium genomic linages associated to common bean (phaseolus vulgaris).</title>
        <authorList>
            <person name="Santamaria R.I."/>
            <person name="Bustos P."/>
            <person name="Perez-Carrascal O."/>
            <person name="Martinez-Flores I."/>
            <person name="Juarez S."/>
            <person name="Lozano L."/>
            <person name="Miranda F."/>
            <person name="Vinuesa P."/>
            <person name="Martinez-Romero E."/>
            <person name="Cevallos M.A."/>
            <person name="Romero D."/>
            <person name="Davila G."/>
            <person name="Gonzalez V."/>
        </authorList>
    </citation>
    <scope>NUCLEOTIDE SEQUENCE [LARGE SCALE GENOMIC DNA]</scope>
    <source>
        <strain evidence="1 2">NXC12</strain>
    </source>
</reference>
<proteinExistence type="predicted"/>
<organism evidence="1 2">
    <name type="scientific">Rhizobium etli</name>
    <dbReference type="NCBI Taxonomy" id="29449"/>
    <lineage>
        <taxon>Bacteria</taxon>
        <taxon>Pseudomonadati</taxon>
        <taxon>Pseudomonadota</taxon>
        <taxon>Alphaproteobacteria</taxon>
        <taxon>Hyphomicrobiales</taxon>
        <taxon>Rhizobiaceae</taxon>
        <taxon>Rhizobium/Agrobacterium group</taxon>
        <taxon>Rhizobium</taxon>
    </lineage>
</organism>
<sequence>MAGERAKQNPAGSHEHVDLFFGIKPLTAMKRTVPPIFCKEGSIAGGVSDQENCRRGTLVQVFGPKNGFAFALHDTDLKQYIFATRAARSAREHSVAMRYGCVSFWISSHATAIENGSPETSTRRQIEELRCRRNAGAAMRLRSFSISRR</sequence>
<evidence type="ECO:0000313" key="2">
    <source>
        <dbReference type="Proteomes" id="UP000194159"/>
    </source>
</evidence>
<dbReference type="Proteomes" id="UP000194159">
    <property type="component" value="Chromosome"/>
</dbReference>